<reference evidence="1" key="2">
    <citation type="journal article" date="2017" name="Nat. Commun.">
        <title>Single-virus genomics reveals hidden cosmopolitan and abundant viruses.</title>
        <authorList>
            <person name="Martinez-Hernandez F."/>
            <person name="Fornas O."/>
            <person name="Lluesma Gomez M."/>
            <person name="Bolduc B."/>
            <person name="de la Cruz Pena M.J."/>
            <person name="Martinez J.M."/>
            <person name="Anton J."/>
            <person name="Gasol J.M."/>
            <person name="Rosselli R."/>
            <person name="Rodriguez-Valera F."/>
            <person name="Sullivan M.B."/>
            <person name="Acinas S.G."/>
            <person name="Martinez-Garcia M."/>
        </authorList>
    </citation>
    <scope>NUCLEOTIDE SEQUENCE</scope>
</reference>
<sequence length="166" mass="18782">MKNIIIILFLILGLQTQAQVMYCDSLSYTTSSSINYPFGITGDTLAIPGTISWTWTICNVNLCFFDTGQSAYFGQVSLSDTLKVCYDAVIDISGFTYTCTDCDSLVYDVNLHTWRLLNMSNPTTIQELSYKTINNNKIYSLLGKELTEIPIGVMYIQNRKKYIKIK</sequence>
<proteinExistence type="predicted"/>
<name>A0A218ML00_9VIRU</name>
<organism evidence="1">
    <name type="scientific">uncultured virus</name>
    <dbReference type="NCBI Taxonomy" id="340016"/>
    <lineage>
        <taxon>Viruses</taxon>
        <taxon>environmental samples</taxon>
    </lineage>
</organism>
<protein>
    <submittedName>
        <fullName evidence="1">Uncharacterized protein</fullName>
    </submittedName>
</protein>
<accession>A0A218ML00</accession>
<evidence type="ECO:0000313" key="1">
    <source>
        <dbReference type="EMBL" id="ASE99958.1"/>
    </source>
</evidence>
<dbReference type="EMBL" id="KY052808">
    <property type="protein sequence ID" value="ASE99958.1"/>
    <property type="molecule type" value="Genomic_DNA"/>
</dbReference>
<reference evidence="1" key="1">
    <citation type="submission" date="2016-10" db="EMBL/GenBank/DDBJ databases">
        <authorList>
            <person name="Varghese N."/>
        </authorList>
    </citation>
    <scope>NUCLEOTIDE SEQUENCE</scope>
</reference>